<dbReference type="Gene3D" id="2.10.110.30">
    <property type="match status" value="1"/>
</dbReference>
<keyword evidence="5 10" id="KW-0863">Zinc-finger</keyword>
<keyword evidence="4 10" id="KW-0479">Metal-binding</keyword>
<dbReference type="InterPro" id="IPR055194">
    <property type="entry name" value="UBR1-like_WH"/>
</dbReference>
<evidence type="ECO:0000256" key="1">
    <source>
        <dbReference type="ARBA" id="ARBA00000900"/>
    </source>
</evidence>
<dbReference type="GO" id="GO:0016567">
    <property type="term" value="P:protein ubiquitination"/>
    <property type="evidence" value="ECO:0007669"/>
    <property type="project" value="UniProtKB-UniRule"/>
</dbReference>
<keyword evidence="6 10" id="KW-0833">Ubl conjugation pathway</keyword>
<evidence type="ECO:0000256" key="4">
    <source>
        <dbReference type="ARBA" id="ARBA00022723"/>
    </source>
</evidence>
<reference evidence="12" key="1">
    <citation type="journal article" date="2023" name="Nat. Commun.">
        <title>Diploid and tetraploid genomes of Acorus and the evolution of monocots.</title>
        <authorList>
            <person name="Ma L."/>
            <person name="Liu K.W."/>
            <person name="Li Z."/>
            <person name="Hsiao Y.Y."/>
            <person name="Qi Y."/>
            <person name="Fu T."/>
            <person name="Tang G.D."/>
            <person name="Zhang D."/>
            <person name="Sun W.H."/>
            <person name="Liu D.K."/>
            <person name="Li Y."/>
            <person name="Chen G.Z."/>
            <person name="Liu X.D."/>
            <person name="Liao X.Y."/>
            <person name="Jiang Y.T."/>
            <person name="Yu X."/>
            <person name="Hao Y."/>
            <person name="Huang J."/>
            <person name="Zhao X.W."/>
            <person name="Ke S."/>
            <person name="Chen Y.Y."/>
            <person name="Wu W.L."/>
            <person name="Hsu J.L."/>
            <person name="Lin Y.F."/>
            <person name="Huang M.D."/>
            <person name="Li C.Y."/>
            <person name="Huang L."/>
            <person name="Wang Z.W."/>
            <person name="Zhao X."/>
            <person name="Zhong W.Y."/>
            <person name="Peng D.H."/>
            <person name="Ahmad S."/>
            <person name="Lan S."/>
            <person name="Zhang J.S."/>
            <person name="Tsai W.C."/>
            <person name="Van de Peer Y."/>
            <person name="Liu Z.J."/>
        </authorList>
    </citation>
    <scope>NUCLEOTIDE SEQUENCE</scope>
    <source>
        <strain evidence="12">CP</strain>
    </source>
</reference>
<dbReference type="CDD" id="cd16482">
    <property type="entry name" value="RING-H2_UBR1-like"/>
    <property type="match status" value="1"/>
</dbReference>
<dbReference type="SUPFAM" id="SSF46785">
    <property type="entry name" value="Winged helix' DNA-binding domain"/>
    <property type="match status" value="1"/>
</dbReference>
<feature type="domain" description="UBR-type" evidence="11">
    <location>
        <begin position="125"/>
        <end position="195"/>
    </location>
</feature>
<evidence type="ECO:0000256" key="5">
    <source>
        <dbReference type="ARBA" id="ARBA00022771"/>
    </source>
</evidence>
<dbReference type="Pfam" id="PF18995">
    <property type="entry name" value="PRT6_C"/>
    <property type="match status" value="1"/>
</dbReference>
<evidence type="ECO:0000256" key="6">
    <source>
        <dbReference type="ARBA" id="ARBA00022786"/>
    </source>
</evidence>
<comment type="function">
    <text evidence="10">Ubiquitin ligase protein which is a component of the N-end rule pathway. Recognizes and binds to proteins bearing specific N-terminal residues that are destabilizing according to the N-end rule, leading to their ubiquitination and subsequent degradation.</text>
</comment>
<proteinExistence type="inferred from homology"/>
<comment type="catalytic activity">
    <reaction evidence="1 10">
        <text>S-ubiquitinyl-[E2 ubiquitin-conjugating enzyme]-L-cysteine + [acceptor protein]-L-lysine = [E2 ubiquitin-conjugating enzyme]-L-cysteine + N(6)-ubiquitinyl-[acceptor protein]-L-lysine.</text>
        <dbReference type="EC" id="2.3.2.27"/>
    </reaction>
</comment>
<dbReference type="FunFam" id="2.10.110.30:FF:000002">
    <property type="entry name" value="Putative e3 ubiquitin-protein ligase ubr3"/>
    <property type="match status" value="1"/>
</dbReference>
<evidence type="ECO:0000313" key="13">
    <source>
        <dbReference type="Proteomes" id="UP001180020"/>
    </source>
</evidence>
<dbReference type="InterPro" id="IPR042065">
    <property type="entry name" value="E3_ELL-like"/>
</dbReference>
<dbReference type="EMBL" id="JAUJYO010000003">
    <property type="protein sequence ID" value="KAK1322508.1"/>
    <property type="molecule type" value="Genomic_DNA"/>
</dbReference>
<gene>
    <name evidence="12" type="ORF">QJS10_CPA03g01631</name>
</gene>
<dbReference type="InterPro" id="IPR003126">
    <property type="entry name" value="Znf_UBR"/>
</dbReference>
<accession>A0AAV9FDT0</accession>
<keyword evidence="7 10" id="KW-0862">Zinc</keyword>
<evidence type="ECO:0000256" key="2">
    <source>
        <dbReference type="ARBA" id="ARBA00004906"/>
    </source>
</evidence>
<comment type="caution">
    <text evidence="12">The sequence shown here is derived from an EMBL/GenBank/DDBJ whole genome shotgun (WGS) entry which is preliminary data.</text>
</comment>
<dbReference type="SMART" id="SM00396">
    <property type="entry name" value="ZnF_UBR1"/>
    <property type="match status" value="1"/>
</dbReference>
<dbReference type="InterPro" id="IPR044046">
    <property type="entry name" value="E3_ligase_UBR-like_C"/>
</dbReference>
<dbReference type="Proteomes" id="UP001180020">
    <property type="component" value="Unassembled WGS sequence"/>
</dbReference>
<evidence type="ECO:0000256" key="8">
    <source>
        <dbReference type="ARBA" id="ARBA00046341"/>
    </source>
</evidence>
<dbReference type="InterPro" id="IPR039164">
    <property type="entry name" value="UBR1-like"/>
</dbReference>
<dbReference type="Gene3D" id="1.10.10.2670">
    <property type="entry name" value="E3 ubiquitin-protein ligase"/>
    <property type="match status" value="1"/>
</dbReference>
<evidence type="ECO:0000256" key="10">
    <source>
        <dbReference type="RuleBase" id="RU366018"/>
    </source>
</evidence>
<dbReference type="PANTHER" id="PTHR21497:SF53">
    <property type="entry name" value="E3 UBIQUITIN-PROTEIN LIGASE PRT6"/>
    <property type="match status" value="1"/>
</dbReference>
<dbReference type="EC" id="2.3.2.27" evidence="10"/>
<comment type="pathway">
    <text evidence="2 10">Protein modification; protein ubiquitination.</text>
</comment>
<dbReference type="InterPro" id="IPR036390">
    <property type="entry name" value="WH_DNA-bd_sf"/>
</dbReference>
<dbReference type="Pfam" id="PF22960">
    <property type="entry name" value="WHD_UBR1"/>
    <property type="match status" value="1"/>
</dbReference>
<keyword evidence="3 10" id="KW-0808">Transferase</keyword>
<dbReference type="GO" id="GO:0008270">
    <property type="term" value="F:zinc ion binding"/>
    <property type="evidence" value="ECO:0007669"/>
    <property type="project" value="UniProtKB-UniRule"/>
</dbReference>
<dbReference type="GO" id="GO:0005737">
    <property type="term" value="C:cytoplasm"/>
    <property type="evidence" value="ECO:0007669"/>
    <property type="project" value="TreeGrafter"/>
</dbReference>
<dbReference type="CDD" id="cd19673">
    <property type="entry name" value="UBR-box_UBR3"/>
    <property type="match status" value="1"/>
</dbReference>
<evidence type="ECO:0000259" key="11">
    <source>
        <dbReference type="PROSITE" id="PS51157"/>
    </source>
</evidence>
<dbReference type="GO" id="GO:0000151">
    <property type="term" value="C:ubiquitin ligase complex"/>
    <property type="evidence" value="ECO:0007669"/>
    <property type="project" value="TreeGrafter"/>
</dbReference>
<protein>
    <recommendedName>
        <fullName evidence="10">E3 ubiquitin-protein ligase</fullName>
        <ecNumber evidence="10">2.3.2.27</ecNumber>
    </recommendedName>
</protein>
<dbReference type="GO" id="GO:0061630">
    <property type="term" value="F:ubiquitin protein ligase activity"/>
    <property type="evidence" value="ECO:0007669"/>
    <property type="project" value="UniProtKB-UniRule"/>
</dbReference>
<name>A0AAV9FDT0_ACOCL</name>
<dbReference type="Pfam" id="PF02207">
    <property type="entry name" value="zf-UBR"/>
    <property type="match status" value="1"/>
</dbReference>
<reference evidence="12" key="2">
    <citation type="submission" date="2023-06" db="EMBL/GenBank/DDBJ databases">
        <authorList>
            <person name="Ma L."/>
            <person name="Liu K.-W."/>
            <person name="Li Z."/>
            <person name="Hsiao Y.-Y."/>
            <person name="Qi Y."/>
            <person name="Fu T."/>
            <person name="Tang G."/>
            <person name="Zhang D."/>
            <person name="Sun W.-H."/>
            <person name="Liu D.-K."/>
            <person name="Li Y."/>
            <person name="Chen G.-Z."/>
            <person name="Liu X.-D."/>
            <person name="Liao X.-Y."/>
            <person name="Jiang Y.-T."/>
            <person name="Yu X."/>
            <person name="Hao Y."/>
            <person name="Huang J."/>
            <person name="Zhao X.-W."/>
            <person name="Ke S."/>
            <person name="Chen Y.-Y."/>
            <person name="Wu W.-L."/>
            <person name="Hsu J.-L."/>
            <person name="Lin Y.-F."/>
            <person name="Huang M.-D."/>
            <person name="Li C.-Y."/>
            <person name="Huang L."/>
            <person name="Wang Z.-W."/>
            <person name="Zhao X."/>
            <person name="Zhong W.-Y."/>
            <person name="Peng D.-H."/>
            <person name="Ahmad S."/>
            <person name="Lan S."/>
            <person name="Zhang J.-S."/>
            <person name="Tsai W.-C."/>
            <person name="Van De Peer Y."/>
            <person name="Liu Z.-J."/>
        </authorList>
    </citation>
    <scope>NUCLEOTIDE SEQUENCE</scope>
    <source>
        <strain evidence="12">CP</strain>
        <tissue evidence="12">Leaves</tissue>
    </source>
</reference>
<dbReference type="GO" id="GO:0071596">
    <property type="term" value="P:ubiquitin-dependent protein catabolic process via the N-end rule pathway"/>
    <property type="evidence" value="ECO:0007669"/>
    <property type="project" value="UniProtKB-UniRule"/>
</dbReference>
<evidence type="ECO:0000256" key="9">
    <source>
        <dbReference type="PROSITE-ProRule" id="PRU00508"/>
    </source>
</evidence>
<feature type="zinc finger region" description="UBR-type" evidence="9">
    <location>
        <begin position="125"/>
        <end position="195"/>
    </location>
</feature>
<evidence type="ECO:0000256" key="3">
    <source>
        <dbReference type="ARBA" id="ARBA00022679"/>
    </source>
</evidence>
<comment type="similarity">
    <text evidence="8 10">Belongs to the E3 ubiquitin-protein ligase UBR1-like family.</text>
</comment>
<organism evidence="12 13">
    <name type="scientific">Acorus calamus</name>
    <name type="common">Sweet flag</name>
    <dbReference type="NCBI Taxonomy" id="4465"/>
    <lineage>
        <taxon>Eukaryota</taxon>
        <taxon>Viridiplantae</taxon>
        <taxon>Streptophyta</taxon>
        <taxon>Embryophyta</taxon>
        <taxon>Tracheophyta</taxon>
        <taxon>Spermatophyta</taxon>
        <taxon>Magnoliopsida</taxon>
        <taxon>Liliopsida</taxon>
        <taxon>Acoraceae</taxon>
        <taxon>Acorus</taxon>
    </lineage>
</organism>
<keyword evidence="13" id="KW-1185">Reference proteome</keyword>
<dbReference type="PROSITE" id="PS51157">
    <property type="entry name" value="ZF_UBR"/>
    <property type="match status" value="1"/>
</dbReference>
<evidence type="ECO:0000313" key="12">
    <source>
        <dbReference type="EMBL" id="KAK1322508.1"/>
    </source>
</evidence>
<dbReference type="PANTHER" id="PTHR21497">
    <property type="entry name" value="UBIQUITIN LIGASE E3 ALPHA-RELATED"/>
    <property type="match status" value="1"/>
</dbReference>
<sequence>MDSDMKSFNTPASSPDVRWTSPRRRIVLKLDCLGVPKVALEQLQHGLVAFAKKNKSMIPEIVSALFPLDKECFLVEKGTSPGLTGIPKLVDLYSESLLWIQWLMFEGEPRTALKDLARIGAGQRGICGSVWGDQDLAYQCQTCEKDPTCAICVPCFRNGDHKDHDYFMIHTRGGCCDCGDETAWKREGFCSAHKGVKQIQPLPEEVVDSMGPVLDALLVFWSSKLSAAESLGDSTVASGLSLAVVEMLLEFCNLSDSVLSFMAKRMLPLEGVLAVLMRAERFLDSLVVKKLHEFLLKLLGEPTFKYEFGIAFVSYYPHAVLQKFPLLSTFSVQLFTVPTLTVRLVRESDLLNMLLGCLSRLFISCSGEGGLLEIGKLEDIYENTFQVVDDICYVLNNAEVPKHVACDRPEIYRTWMKLLCMVQGIDPQKRMARVYVDEENENWYTPFKLTESLGNVNSLLVSGAFSVNDADESKDDSCYCVSDDGDGLRLAIAGRLSPQNYTCNVAGKIKESVGELQCDANVYLSVPSAASLLFFECLKAIENCFGMDTENGNGTSSGGKTSGCGIHGKMGSLCWPFSEETFERPGSSYVARGPQMNANLHGERAIPSRVDGMDVSYTYPEQSFTFVPDGTSMQMNSHMDLDSLGLFSLTDWPNVIYDVSSREISYHIPLHRLLSLLLRKVIEKYHGKTGMLGLKTAIPVIPSSGFHPNFFQQILRGTHPFGFSSFVMEHPLRLRVVVAQVRAGMWRRNGDAAIACCEGYCSVRWCEQGLESDLFLLQCCAALAPPDFYVQRIQERFGLSNYLSLNLKEYDECEPVLIQEMLTLLIQIVKERRFCGLSTTENLQRELVHKLAVGDATRSQLTKSLPQDLSKSNELQKVLDTVAEFSKPSGIKQGRYTLRKSYWKELDLYHPRWSSRELQIVEERYLQLFKVSPQTSQLPLWTRVFQVLSPIYRIAISKAVFMIIRAVVFYATFTEKTSVSRAPEGVLLTALHLLSLALDICEKQNTHMGELGGNADFDNQSCGRTSGHDKYYYPLLLYASKEIDSGSTNQSDTEKHESMLSLLVLLLGRYKKENDLDNMDSRQSSVSSLIESLLRKFAELDVHCKSALSKLVPDLIAHLPQQPSHHTMQGSVVASNAEKRKAKKREHQAAILEKMRAEQSKFLASLKSSMASGLDSLNYENDESSVDQILVESTSIVCSLCHDPDPTIPICFMVLLQKSCLTSLVEKAVPSWEDFCQSDKDFVRKNEITHDSTDESVIPEINSVSQSTENELLYESLLEGTNSTSSVEMIEKAIYESVQEYIHDSSNEVSTMTSSIPHAEDSYRKSSDEVCLFLKEYFGLENESPNNPEASISDAVFKNESLRCKSSEAPSASVDRYCLKDCDGIHISTCGHVVHQECHNSYLKTMMQGYNTRHGEGGRSVDPDQGEFLCPVCRRFGNSILPSLPGDIDMWKQIMSSDVSSTSLAGCSTSSESENYVCLLSQALTLIQKTANMVGQSNFLGLSGKLNERSEPDLDPVFRKLCSIYFPDTSNKFLDSGLLSRSLYLWDTLQYTMSSTEISVRGKRVCSHSGSSIPVLEPLYREIQSSSGFILSFLLQIAQKCRISNTVEAHLRFRGVQLFAGSICSGVSPDGTAMGLDRQKGIMPDLVKINNKGDVVPHLQFYKQAADPILAHDPFSSLMWVLFCLPHPFLSSIKSFISLVHLFYAVCVVQALITYHGKRPFGTAELGLGDSGLNDICRTMGESELAKQFFLSNYIDISCHPKDMIRRLTFPYLRRCALLWKLLTSSMSAPFYNNDQVRDKVCHHINNDALDSSIEISIELEGIRELEHMFQIRLDSVLKNEVVHTLSLKWCQHFLLVHGDRNYGRSFHCTPAVPFKLLHLPRIYQDLLQRYIKEQCPQCKSVMDEPALCLLCGRLCSPGWRLCCRENRCQNHVTVCGAGIGVFLIIRRTTILLQRHLRQATWPSPYLDAFGEEDFNMLRGKPLYLNEERYAALTHLVASHGLDSNSQIFYRSTVPIFNFDA</sequence>
<evidence type="ECO:0000256" key="7">
    <source>
        <dbReference type="ARBA" id="ARBA00022833"/>
    </source>
</evidence>